<evidence type="ECO:0000256" key="1">
    <source>
        <dbReference type="SAM" id="Phobius"/>
    </source>
</evidence>
<keyword evidence="1" id="KW-0472">Membrane</keyword>
<feature type="transmembrane region" description="Helical" evidence="1">
    <location>
        <begin position="121"/>
        <end position="139"/>
    </location>
</feature>
<dbReference type="EMBL" id="CP024176">
    <property type="protein sequence ID" value="ATQ83226.1"/>
    <property type="molecule type" value="Genomic_DNA"/>
</dbReference>
<keyword evidence="1" id="KW-1133">Transmembrane helix</keyword>
<protein>
    <submittedName>
        <fullName evidence="2">Uncharacterized protein</fullName>
    </submittedName>
</protein>
<proteinExistence type="predicted"/>
<gene>
    <name evidence="2" type="ORF">YHS_04980</name>
</gene>
<dbReference type="AlphaFoldDB" id="A0AAD0EXF3"/>
<keyword evidence="1" id="KW-0812">Transmembrane</keyword>
<feature type="transmembrane region" description="Helical" evidence="1">
    <location>
        <begin position="88"/>
        <end position="109"/>
    </location>
</feature>
<feature type="transmembrane region" description="Helical" evidence="1">
    <location>
        <begin position="160"/>
        <end position="181"/>
    </location>
</feature>
<evidence type="ECO:0000313" key="2">
    <source>
        <dbReference type="EMBL" id="ATQ83226.1"/>
    </source>
</evidence>
<organism evidence="2">
    <name type="scientific">Faucicola osloensis</name>
    <name type="common">Moraxella osloensis</name>
    <dbReference type="NCBI Taxonomy" id="34062"/>
    <lineage>
        <taxon>Bacteria</taxon>
        <taxon>Pseudomonadati</taxon>
        <taxon>Pseudomonadota</taxon>
        <taxon>Gammaproteobacteria</taxon>
        <taxon>Moraxellales</taxon>
        <taxon>Moraxellaceae</taxon>
        <taxon>Faucicola</taxon>
    </lineage>
</organism>
<name>A0AAD0EXF3_FAUOS</name>
<accession>A0AAD0EXF3</accession>
<feature type="transmembrane region" description="Helical" evidence="1">
    <location>
        <begin position="55"/>
        <end position="76"/>
    </location>
</feature>
<sequence length="190" mass="21109">MGIDIKFMRFVLNIASVWQLSTATLLHTFSGMSSLPALANPLNHLIGDSYTLNWQAIYLVGTLIVALLIAYESIVLKKNLGKLPKSTLFNVSSILETVWLMVSVVAIYYGGFSSIAKVVPFAYILYSIFGWIYGFYLLKDQAGDIKDVDDMSMPIKYMDYSLSFSLVITVTSIAIFINMLMNGVIAFNLA</sequence>
<reference evidence="2" key="1">
    <citation type="submission" date="2017-11" db="EMBL/GenBank/DDBJ databases">
        <title>Complete Genome Sequence from Moraxella oslensis YHS isolated from human skin.</title>
        <authorList>
            <person name="Lee K."/>
            <person name="Lim J.Y."/>
            <person name="Hwang I."/>
        </authorList>
    </citation>
    <scope>NUCLEOTIDE SEQUENCE</scope>
    <source>
        <strain evidence="2">YHS</strain>
    </source>
</reference>